<feature type="binding site" evidence="4">
    <location>
        <position position="373"/>
    </location>
    <ligand>
        <name>Fe cation</name>
        <dbReference type="ChEBI" id="CHEBI:24875"/>
    </ligand>
</feature>
<accession>A0ABV2CL48</accession>
<keyword evidence="8" id="KW-1185">Reference proteome</keyword>
<comment type="function">
    <text evidence="4">Modulates cellular lipopolysaccharide (LPS) levels by regulating LpxC, which is involved in lipid A biosynthesis. May act by modulating the proteolytic activity of FtsH towards LpxC. May also coordinate assembly of proteins involved in LPS synthesis at the plasma membrane.</text>
</comment>
<dbReference type="InterPro" id="IPR041166">
    <property type="entry name" value="Rubredoxin_2"/>
</dbReference>
<dbReference type="InterPro" id="IPR030865">
    <property type="entry name" value="LapB"/>
</dbReference>
<protein>
    <recommendedName>
        <fullName evidence="4">Lipopolysaccharide assembly protein B</fullName>
    </recommendedName>
</protein>
<keyword evidence="1 4" id="KW-0479">Metal-binding</keyword>
<organism evidence="7 8">
    <name type="scientific">Uliginosibacterium paludis</name>
    <dbReference type="NCBI Taxonomy" id="1615952"/>
    <lineage>
        <taxon>Bacteria</taxon>
        <taxon>Pseudomonadati</taxon>
        <taxon>Pseudomonadota</taxon>
        <taxon>Betaproteobacteria</taxon>
        <taxon>Rhodocyclales</taxon>
        <taxon>Zoogloeaceae</taxon>
        <taxon>Uliginosibacterium</taxon>
    </lineage>
</organism>
<dbReference type="NCBIfam" id="NF008757">
    <property type="entry name" value="PRK11788.1-5"/>
    <property type="match status" value="1"/>
</dbReference>
<name>A0ABV2CL48_9RHOO</name>
<dbReference type="InterPro" id="IPR019734">
    <property type="entry name" value="TPR_rpt"/>
</dbReference>
<dbReference type="Gene3D" id="1.25.40.10">
    <property type="entry name" value="Tetratricopeptide repeat domain"/>
    <property type="match status" value="2"/>
</dbReference>
<dbReference type="Proteomes" id="UP001548590">
    <property type="component" value="Unassembled WGS sequence"/>
</dbReference>
<keyword evidence="4" id="KW-0997">Cell inner membrane</keyword>
<dbReference type="NCBIfam" id="NF008755">
    <property type="entry name" value="PRK11788.1-3"/>
    <property type="match status" value="1"/>
</dbReference>
<evidence type="ECO:0000313" key="7">
    <source>
        <dbReference type="EMBL" id="MET1488630.1"/>
    </source>
</evidence>
<reference evidence="7 8" key="1">
    <citation type="submission" date="2024-07" db="EMBL/GenBank/DDBJ databases">
        <title>Uliginosibacterium paludis KCTC:42655.</title>
        <authorList>
            <person name="Kim M.K."/>
        </authorList>
    </citation>
    <scope>NUCLEOTIDE SEQUENCE [LARGE SCALE GENOMIC DNA]</scope>
    <source>
        <strain evidence="7 8">KCTC 42655</strain>
    </source>
</reference>
<evidence type="ECO:0000259" key="6">
    <source>
        <dbReference type="Pfam" id="PF18073"/>
    </source>
</evidence>
<dbReference type="SMART" id="SM00028">
    <property type="entry name" value="TPR"/>
    <property type="match status" value="3"/>
</dbReference>
<evidence type="ECO:0000256" key="1">
    <source>
        <dbReference type="ARBA" id="ARBA00022723"/>
    </source>
</evidence>
<proteinExistence type="inferred from homology"/>
<keyword evidence="4 5" id="KW-0812">Transmembrane</keyword>
<evidence type="ECO:0000256" key="4">
    <source>
        <dbReference type="HAMAP-Rule" id="MF_00994"/>
    </source>
</evidence>
<dbReference type="Pfam" id="PF18073">
    <property type="entry name" value="Zn_ribbon_LapB"/>
    <property type="match status" value="1"/>
</dbReference>
<keyword evidence="4 5" id="KW-1133">Transmembrane helix</keyword>
<feature type="binding site" evidence="4">
    <location>
        <position position="370"/>
    </location>
    <ligand>
        <name>Fe cation</name>
        <dbReference type="ChEBI" id="CHEBI:24875"/>
    </ligand>
</feature>
<evidence type="ECO:0000313" key="8">
    <source>
        <dbReference type="Proteomes" id="UP001548590"/>
    </source>
</evidence>
<comment type="subcellular location">
    <subcellularLocation>
        <location evidence="4">Cell inner membrane</location>
        <topology evidence="4">Single-pass membrane protein</topology>
        <orientation evidence="4">Cytoplasmic side</orientation>
    </subcellularLocation>
</comment>
<dbReference type="Pfam" id="PF14559">
    <property type="entry name" value="TPR_19"/>
    <property type="match status" value="1"/>
</dbReference>
<keyword evidence="4" id="KW-0408">Iron</keyword>
<dbReference type="EMBL" id="JBEWLZ010000001">
    <property type="protein sequence ID" value="MET1488630.1"/>
    <property type="molecule type" value="Genomic_DNA"/>
</dbReference>
<dbReference type="RefSeq" id="WP_345926912.1">
    <property type="nucleotide sequence ID" value="NZ_JBDIVF010000003.1"/>
</dbReference>
<sequence length="391" mass="44733">MDFEFWWLLSWPLFFGLGWLAARIDIKHLVKESRSLPRSYLSGLNFLLSEQPDKAIDAFLEAVKVDPQTVELHFALGSLFRRRGELDRAIRVHQSLLEREDLSDENRLHALQELGEDYLKAGLLDRAEEVYLRLRGTSRSEAANNALLEIYQQEKNWGRAIDIARDMPRRGSKRWEVDIANFYCEMAATALAHSRFEEAMSLLDEALSTNRKCVRASLLRGDVMVAMGRDADAVNAWQEIGHQDPVYLSLIAVRMMDACRRLGTEAAGAQFLKTHLTQTPSLDLLEIVFKWEIEKHGAEAAYALVRNELTRNPTMLGLEKLLEAAIHTVEGEHKGDVELIRGLIHGHTRKVARYCCKECGFKARQFYWRCPACGGWETYPPKRSEEFDLAV</sequence>
<feature type="domain" description="LapB rubredoxin metal binding" evidence="6">
    <location>
        <begin position="354"/>
        <end position="378"/>
    </location>
</feature>
<keyword evidence="2 4" id="KW-0677">Repeat</keyword>
<dbReference type="InterPro" id="IPR051012">
    <property type="entry name" value="CellSynth/LPSAsmb/PSIAsmb"/>
</dbReference>
<dbReference type="SUPFAM" id="SSF48452">
    <property type="entry name" value="TPR-like"/>
    <property type="match status" value="1"/>
</dbReference>
<evidence type="ECO:0000256" key="2">
    <source>
        <dbReference type="ARBA" id="ARBA00022737"/>
    </source>
</evidence>
<dbReference type="PANTHER" id="PTHR45586">
    <property type="entry name" value="TPR REPEAT-CONTAINING PROTEIN PA4667"/>
    <property type="match status" value="1"/>
</dbReference>
<evidence type="ECO:0000256" key="5">
    <source>
        <dbReference type="SAM" id="Phobius"/>
    </source>
</evidence>
<feature type="binding site" evidence="4">
    <location>
        <position position="356"/>
    </location>
    <ligand>
        <name>Fe cation</name>
        <dbReference type="ChEBI" id="CHEBI:24875"/>
    </ligand>
</feature>
<evidence type="ECO:0000256" key="3">
    <source>
        <dbReference type="ARBA" id="ARBA00022803"/>
    </source>
</evidence>
<keyword evidence="4" id="KW-1003">Cell membrane</keyword>
<dbReference type="PANTHER" id="PTHR45586:SF1">
    <property type="entry name" value="LIPOPOLYSACCHARIDE ASSEMBLY PROTEIN B"/>
    <property type="match status" value="1"/>
</dbReference>
<comment type="similarity">
    <text evidence="4">Belongs to the LapB family.</text>
</comment>
<dbReference type="InterPro" id="IPR011990">
    <property type="entry name" value="TPR-like_helical_dom_sf"/>
</dbReference>
<gene>
    <name evidence="4 7" type="primary">lapB</name>
    <name evidence="7" type="ORF">ABVT11_02240</name>
</gene>
<keyword evidence="4 5" id="KW-0472">Membrane</keyword>
<dbReference type="HAMAP" id="MF_00994">
    <property type="entry name" value="LPS_assembly_LapB"/>
    <property type="match status" value="1"/>
</dbReference>
<comment type="caution">
    <text evidence="7">The sequence shown here is derived from an EMBL/GenBank/DDBJ whole genome shotgun (WGS) entry which is preliminary data.</text>
</comment>
<feature type="transmembrane region" description="Helical" evidence="5">
    <location>
        <begin position="6"/>
        <end position="26"/>
    </location>
</feature>
<dbReference type="Pfam" id="PF13432">
    <property type="entry name" value="TPR_16"/>
    <property type="match status" value="1"/>
</dbReference>
<feature type="binding site" evidence="4">
    <location>
        <position position="359"/>
    </location>
    <ligand>
        <name>Fe cation</name>
        <dbReference type="ChEBI" id="CHEBI:24875"/>
    </ligand>
</feature>
<feature type="topological domain" description="Cytoplasmic" evidence="4">
    <location>
        <begin position="23"/>
        <end position="391"/>
    </location>
</feature>
<keyword evidence="3 4" id="KW-0802">TPR repeat</keyword>